<dbReference type="AlphaFoldDB" id="A0A552WRG7"/>
<name>A0A552WRG7_9MICO</name>
<dbReference type="EMBL" id="VJXR01000023">
    <property type="protein sequence ID" value="TRW45408.1"/>
    <property type="molecule type" value="Genomic_DNA"/>
</dbReference>
<accession>A0A552WRG7</accession>
<protein>
    <submittedName>
        <fullName evidence="1">DUF3459 domain-containing protein</fullName>
    </submittedName>
</protein>
<dbReference type="Gene3D" id="3.20.20.80">
    <property type="entry name" value="Glycosidases"/>
    <property type="match status" value="1"/>
</dbReference>
<dbReference type="InterPro" id="IPR017853">
    <property type="entry name" value="GH"/>
</dbReference>
<sequence>MDTLVRRAHQRGVKVIVTVVGTDAPHGTDPAWHLARCAAWLDRGADGIDLSAAAPAEAPAPLEGSAPLAATGRHEHAGVDLGGLQALLAEHGEDTVATGAGTAVAPRDLAVHLHEDWLHITRDDRLVTTPWQAAALRTAITDAYALRDPVGATAGWTLLAAPSVRTDDWTRLDSDAWRRRHDAATLLMLALPGTAYVPQGEAVGLTAGDTAESSVAATVRAVAEAVAQQKGRIGTVFERYRQALRLRAELHLGTGTVAWVAAPGEGALAFLNRRLLVLVNVGPEPVLVPAGREILHASDTLSPPVDGDVVVPPDTTVWMSAS</sequence>
<evidence type="ECO:0000313" key="2">
    <source>
        <dbReference type="Proteomes" id="UP000318693"/>
    </source>
</evidence>
<proteinExistence type="predicted"/>
<reference evidence="1 2" key="1">
    <citation type="submission" date="2019-07" db="EMBL/GenBank/DDBJ databases">
        <title>Georgenia wutianyii sp. nov. and Georgenia *** sp. nov. isolated from plateau pika (Ochotona curzoniae) in the Qinghai-Tibet plateau of China.</title>
        <authorList>
            <person name="Tian Z."/>
        </authorList>
    </citation>
    <scope>NUCLEOTIDE SEQUENCE [LARGE SCALE GENOMIC DNA]</scope>
    <source>
        <strain evidence="1 2">Z446</strain>
    </source>
</reference>
<keyword evidence="2" id="KW-1185">Reference proteome</keyword>
<evidence type="ECO:0000313" key="1">
    <source>
        <dbReference type="EMBL" id="TRW45408.1"/>
    </source>
</evidence>
<organism evidence="1 2">
    <name type="scientific">Georgenia yuyongxinii</name>
    <dbReference type="NCBI Taxonomy" id="2589797"/>
    <lineage>
        <taxon>Bacteria</taxon>
        <taxon>Bacillati</taxon>
        <taxon>Actinomycetota</taxon>
        <taxon>Actinomycetes</taxon>
        <taxon>Micrococcales</taxon>
        <taxon>Bogoriellaceae</taxon>
        <taxon>Georgenia</taxon>
    </lineage>
</organism>
<dbReference type="Proteomes" id="UP000318693">
    <property type="component" value="Unassembled WGS sequence"/>
</dbReference>
<dbReference type="GO" id="GO:0016798">
    <property type="term" value="F:hydrolase activity, acting on glycosyl bonds"/>
    <property type="evidence" value="ECO:0007669"/>
    <property type="project" value="UniProtKB-KW"/>
</dbReference>
<gene>
    <name evidence="1" type="ORF">FJ693_09490</name>
</gene>
<comment type="caution">
    <text evidence="1">The sequence shown here is derived from an EMBL/GenBank/DDBJ whole genome shotgun (WGS) entry which is preliminary data.</text>
</comment>
<dbReference type="SUPFAM" id="SSF51445">
    <property type="entry name" value="(Trans)glycosidases"/>
    <property type="match status" value="1"/>
</dbReference>